<dbReference type="Gene3D" id="3.40.1390.10">
    <property type="entry name" value="MurE/MurF, N-terminal domain"/>
    <property type="match status" value="1"/>
</dbReference>
<evidence type="ECO:0000259" key="11">
    <source>
        <dbReference type="Pfam" id="PF08245"/>
    </source>
</evidence>
<dbReference type="SUPFAM" id="SSF53623">
    <property type="entry name" value="MurD-like peptide ligases, catalytic domain"/>
    <property type="match status" value="1"/>
</dbReference>
<comment type="caution">
    <text evidence="13">The sequence shown here is derived from an EMBL/GenBank/DDBJ whole genome shotgun (WGS) entry which is preliminary data.</text>
</comment>
<dbReference type="GO" id="GO:0008360">
    <property type="term" value="P:regulation of cell shape"/>
    <property type="evidence" value="ECO:0007669"/>
    <property type="project" value="UniProtKB-KW"/>
</dbReference>
<feature type="binding site" evidence="7">
    <location>
        <position position="30"/>
    </location>
    <ligand>
        <name>UDP-N-acetyl-alpha-D-muramoyl-L-alanyl-D-glutamate</name>
        <dbReference type="ChEBI" id="CHEBI:83900"/>
    </ligand>
</feature>
<feature type="binding site" evidence="7">
    <location>
        <position position="183"/>
    </location>
    <ligand>
        <name>UDP-N-acetyl-alpha-D-muramoyl-L-alanyl-D-glutamate</name>
        <dbReference type="ChEBI" id="CHEBI:83900"/>
    </ligand>
</feature>
<comment type="PTM">
    <text evidence="7">Carboxylation is probably crucial for Mg(2+) binding and, consequently, for the gamma-phosphate positioning of ATP.</text>
</comment>
<dbReference type="NCBIfam" id="NF001126">
    <property type="entry name" value="PRK00139.1-4"/>
    <property type="match status" value="1"/>
</dbReference>
<evidence type="ECO:0000313" key="12">
    <source>
        <dbReference type="EMBL" id="NDR88322.1"/>
    </source>
</evidence>
<dbReference type="KEGG" id="ftc:DA46_205"/>
<feature type="domain" description="Mur ligase central" evidence="11">
    <location>
        <begin position="106"/>
        <end position="303"/>
    </location>
</feature>
<evidence type="ECO:0000256" key="2">
    <source>
        <dbReference type="ARBA" id="ARBA00022618"/>
    </source>
</evidence>
<dbReference type="NCBIfam" id="TIGR01085">
    <property type="entry name" value="murE"/>
    <property type="match status" value="1"/>
</dbReference>
<dbReference type="PANTHER" id="PTHR23135:SF4">
    <property type="entry name" value="UDP-N-ACETYLMURAMOYL-L-ALANYL-D-GLUTAMATE--2,6-DIAMINOPIMELATE LIGASE MURE HOMOLOG, CHLOROPLASTIC"/>
    <property type="match status" value="1"/>
</dbReference>
<dbReference type="PANTHER" id="PTHR23135">
    <property type="entry name" value="MUR LIGASE FAMILY MEMBER"/>
    <property type="match status" value="1"/>
</dbReference>
<feature type="domain" description="Mur ligase N-terminal catalytic" evidence="9">
    <location>
        <begin position="23"/>
        <end position="70"/>
    </location>
</feature>
<feature type="binding site" evidence="7">
    <location>
        <position position="28"/>
    </location>
    <ligand>
        <name>UDP-N-acetyl-alpha-D-muramoyl-L-alanyl-D-glutamate</name>
        <dbReference type="ChEBI" id="CHEBI:83900"/>
    </ligand>
</feature>
<dbReference type="Pfam" id="PF08245">
    <property type="entry name" value="Mur_ligase_M"/>
    <property type="match status" value="1"/>
</dbReference>
<feature type="binding site" evidence="7">
    <location>
        <begin position="108"/>
        <end position="114"/>
    </location>
    <ligand>
        <name>ATP</name>
        <dbReference type="ChEBI" id="CHEBI:30616"/>
    </ligand>
</feature>
<dbReference type="InterPro" id="IPR036565">
    <property type="entry name" value="Mur-like_cat_sf"/>
</dbReference>
<keyword evidence="2 7" id="KW-0132">Cell division</keyword>
<sequence length="487" mass="55849">MKRINQILKFLDIKTLSQNNFQIESLYLDSRKCDKKSVFVALKGLSTDGNKYIDSVLAKGVSLVLTDSHEFEDQKRVFYIQNLKEKLSTLAKWFYDYEKPQNIIGITGTNGKTSISSYIAQFLDLSAQKTLLLGTNGNGIYPDLRESTHTTLDILSLYKTISYYKNYQNLVMEVSSHSLDQKRVEGLDFDVAIFSNLSHDHLDYHKTMDNYFEAKAKLFQFKRLKKAIINIDDEYGQRLCNMTQVPVITVSLKSEYADVYIKPKSIEGIKTKFEMFFNGRFVGEYTTKLIGDFNLMNLGLSFASLDGVLDWDCILDLGNIKPVKGRMEVIELDNDIKIVIDYAHTPDALEKALQTLNSYNPNNLWCIFGCGGNRDTSKRPIMAQIAEEYASKIVITEDNNRFESIENIFSDIRKGFKYPQKHIFITSREQAIRFSIENANQGDIILLASKGHECYLDKNGAKEYFDEREIIKKYAGAFSLNMINKEI</sequence>
<keyword evidence="7" id="KW-0963">Cytoplasm</keyword>
<dbReference type="GO" id="GO:0000287">
    <property type="term" value="F:magnesium ion binding"/>
    <property type="evidence" value="ECO:0007669"/>
    <property type="project" value="UniProtKB-UniRule"/>
</dbReference>
<evidence type="ECO:0000256" key="8">
    <source>
        <dbReference type="RuleBase" id="RU004135"/>
    </source>
</evidence>
<gene>
    <name evidence="7" type="primary">murE</name>
    <name evidence="13" type="ORF">FWI86_01305</name>
    <name evidence="12" type="ORF">FWJ04_01010</name>
</gene>
<evidence type="ECO:0000256" key="5">
    <source>
        <dbReference type="ARBA" id="ARBA00023306"/>
    </source>
</evidence>
<evidence type="ECO:0000256" key="4">
    <source>
        <dbReference type="ARBA" id="ARBA00022984"/>
    </source>
</evidence>
<dbReference type="EMBL" id="JAAGJP010000005">
    <property type="protein sequence ID" value="NDS67783.1"/>
    <property type="molecule type" value="Genomic_DNA"/>
</dbReference>
<dbReference type="OMA" id="EYFIMEV"/>
<organism evidence="13">
    <name type="scientific">Francisella tularensis subsp. holarctica</name>
    <dbReference type="NCBI Taxonomy" id="119857"/>
    <lineage>
        <taxon>Bacteria</taxon>
        <taxon>Pseudomonadati</taxon>
        <taxon>Pseudomonadota</taxon>
        <taxon>Gammaproteobacteria</taxon>
        <taxon>Thiotrichales</taxon>
        <taxon>Francisellaceae</taxon>
        <taxon>Francisella</taxon>
    </lineage>
</organism>
<dbReference type="SUPFAM" id="SSF53244">
    <property type="entry name" value="MurD-like peptide ligases, peptide-binding domain"/>
    <property type="match status" value="1"/>
</dbReference>
<dbReference type="InterPro" id="IPR013221">
    <property type="entry name" value="Mur_ligase_cen"/>
</dbReference>
<dbReference type="KEGG" id="ftz:CH68_525"/>
<dbReference type="Pfam" id="PF02875">
    <property type="entry name" value="Mur_ligase_C"/>
    <property type="match status" value="1"/>
</dbReference>
<feature type="binding site" evidence="7">
    <location>
        <begin position="150"/>
        <end position="151"/>
    </location>
    <ligand>
        <name>UDP-N-acetyl-alpha-D-muramoyl-L-alanyl-D-glutamate</name>
        <dbReference type="ChEBI" id="CHEBI:83900"/>
    </ligand>
</feature>
<dbReference type="KEGG" id="ftv:CH67_791"/>
<evidence type="ECO:0000259" key="9">
    <source>
        <dbReference type="Pfam" id="PF01225"/>
    </source>
</evidence>
<dbReference type="GO" id="GO:0016881">
    <property type="term" value="F:acid-amino acid ligase activity"/>
    <property type="evidence" value="ECO:0007669"/>
    <property type="project" value="UniProtKB-UniRule"/>
</dbReference>
<dbReference type="eggNOG" id="COG0769">
    <property type="taxonomic scope" value="Bacteria"/>
</dbReference>
<dbReference type="InterPro" id="IPR036615">
    <property type="entry name" value="Mur_ligase_C_dom_sf"/>
</dbReference>
<evidence type="ECO:0000256" key="7">
    <source>
        <dbReference type="HAMAP-Rule" id="MF_00208"/>
    </source>
</evidence>
<comment type="function">
    <text evidence="7">Catalyzes the addition of an amino acid to the nucleotide precursor UDP-N-acetylmuramoyl-L-alanyl-D-glutamate (UMAG) in the biosynthesis of bacterial cell-wall peptidoglycan.</text>
</comment>
<dbReference type="GO" id="GO:0051301">
    <property type="term" value="P:cell division"/>
    <property type="evidence" value="ECO:0007669"/>
    <property type="project" value="UniProtKB-KW"/>
</dbReference>
<keyword evidence="3 7" id="KW-0133">Cell shape</keyword>
<keyword evidence="6 7" id="KW-0961">Cell wall biogenesis/degradation</keyword>
<feature type="domain" description="Mur ligase C-terminal" evidence="10">
    <location>
        <begin position="325"/>
        <end position="451"/>
    </location>
</feature>
<dbReference type="SUPFAM" id="SSF63418">
    <property type="entry name" value="MurE/MurF N-terminal domain"/>
    <property type="match status" value="1"/>
</dbReference>
<comment type="subcellular location">
    <subcellularLocation>
        <location evidence="7 8">Cytoplasm</location>
    </subcellularLocation>
</comment>
<comment type="caution">
    <text evidence="7">Lacks conserved residue(s) required for the propagation of feature annotation.</text>
</comment>
<dbReference type="InterPro" id="IPR000713">
    <property type="entry name" value="Mur_ligase_N"/>
</dbReference>
<feature type="binding site" evidence="7">
    <location>
        <position position="175"/>
    </location>
    <ligand>
        <name>UDP-N-acetyl-alpha-D-muramoyl-L-alanyl-D-glutamate</name>
        <dbReference type="ChEBI" id="CHEBI:83900"/>
    </ligand>
</feature>
<dbReference type="GO" id="GO:0005524">
    <property type="term" value="F:ATP binding"/>
    <property type="evidence" value="ECO:0007669"/>
    <property type="project" value="UniProtKB-UniRule"/>
</dbReference>
<dbReference type="HOGENOM" id="CLU_022291_3_2_6"/>
<keyword evidence="5 7" id="KW-0131">Cell cycle</keyword>
<dbReference type="InterPro" id="IPR004101">
    <property type="entry name" value="Mur_ligase_C"/>
</dbReference>
<protein>
    <recommendedName>
        <fullName evidence="7">UDP-N-acetylmuramyl-tripeptide synthetase</fullName>
        <ecNumber evidence="7">6.3.2.-</ecNumber>
    </recommendedName>
    <alternativeName>
        <fullName evidence="7">UDP-MurNAc-tripeptide synthetase</fullName>
    </alternativeName>
</protein>
<dbReference type="InterPro" id="IPR005761">
    <property type="entry name" value="UDP-N-AcMur-Glu-dNH2Pim_ligase"/>
</dbReference>
<evidence type="ECO:0000256" key="3">
    <source>
        <dbReference type="ARBA" id="ARBA00022960"/>
    </source>
</evidence>
<reference evidence="13" key="1">
    <citation type="submission" date="2019-08" db="EMBL/GenBank/DDBJ databases">
        <authorList>
            <person name="Busch A."/>
        </authorList>
    </citation>
    <scope>NUCLEOTIDE SEQUENCE</scope>
    <source>
        <strain evidence="13">15T0085</strain>
        <strain evidence="12">17T1429</strain>
    </source>
</reference>
<name>A0A0B3WJX1_FRATU</name>
<comment type="cofactor">
    <cofactor evidence="7">
        <name>Mg(2+)</name>
        <dbReference type="ChEBI" id="CHEBI:18420"/>
    </cofactor>
</comment>
<reference evidence="13" key="2">
    <citation type="submission" date="2020-02" db="EMBL/GenBank/DDBJ databases">
        <title>Using affinity propagation clustering for identifying bacterial clades and subclades with whole-genome sequences of Francisella tularensis.</title>
        <authorList>
            <person name="Homeier-Bachmann T."/>
            <person name="Abdel-Glil M.Y."/>
            <person name="Hackbart A."/>
            <person name="Hotzel H."/>
            <person name="Tomaso H."/>
        </authorList>
    </citation>
    <scope>NUCLEOTIDE SEQUENCE</scope>
    <source>
        <strain evidence="13">15T0085</strain>
        <strain evidence="12">17T1429</strain>
    </source>
</reference>
<evidence type="ECO:0000256" key="1">
    <source>
        <dbReference type="ARBA" id="ARBA00005898"/>
    </source>
</evidence>
<dbReference type="RefSeq" id="WP_003018035.1">
    <property type="nucleotide sequence ID" value="NZ_AP023459.1"/>
</dbReference>
<dbReference type="InterPro" id="IPR035911">
    <property type="entry name" value="MurE/MurF_N"/>
</dbReference>
<evidence type="ECO:0000256" key="6">
    <source>
        <dbReference type="ARBA" id="ARBA00023316"/>
    </source>
</evidence>
<proteinExistence type="inferred from homology"/>
<dbReference type="UniPathway" id="UPA00219"/>
<dbReference type="AlphaFoldDB" id="A0A0B3WJX1"/>
<dbReference type="GO" id="GO:0009252">
    <property type="term" value="P:peptidoglycan biosynthetic process"/>
    <property type="evidence" value="ECO:0007669"/>
    <property type="project" value="UniProtKB-UniRule"/>
</dbReference>
<dbReference type="Pfam" id="PF01225">
    <property type="entry name" value="Mur_ligase"/>
    <property type="match status" value="1"/>
</dbReference>
<feature type="modified residue" description="N6-carboxylysine" evidence="7">
    <location>
        <position position="215"/>
    </location>
</feature>
<feature type="binding site" evidence="7">
    <location>
        <position position="181"/>
    </location>
    <ligand>
        <name>UDP-N-acetyl-alpha-D-muramoyl-L-alanyl-D-glutamate</name>
        <dbReference type="ChEBI" id="CHEBI:83900"/>
    </ligand>
</feature>
<keyword evidence="7" id="KW-0460">Magnesium</keyword>
<evidence type="ECO:0000259" key="10">
    <source>
        <dbReference type="Pfam" id="PF02875"/>
    </source>
</evidence>
<dbReference type="GO" id="GO:0005737">
    <property type="term" value="C:cytoplasm"/>
    <property type="evidence" value="ECO:0007669"/>
    <property type="project" value="UniProtKB-SubCell"/>
</dbReference>
<dbReference type="GO" id="GO:0071555">
    <property type="term" value="P:cell wall organization"/>
    <property type="evidence" value="ECO:0007669"/>
    <property type="project" value="UniProtKB-KW"/>
</dbReference>
<evidence type="ECO:0000313" key="13">
    <source>
        <dbReference type="EMBL" id="NDS67783.1"/>
    </source>
</evidence>
<dbReference type="Gene3D" id="3.40.1190.10">
    <property type="entry name" value="Mur-like, catalytic domain"/>
    <property type="match status" value="1"/>
</dbReference>
<keyword evidence="4 7" id="KW-0573">Peptidoglycan synthesis</keyword>
<keyword evidence="7" id="KW-0547">Nucleotide-binding</keyword>
<comment type="pathway">
    <text evidence="7 8">Cell wall biogenesis; peptidoglycan biosynthesis.</text>
</comment>
<keyword evidence="7 13" id="KW-0436">Ligase</keyword>
<comment type="similarity">
    <text evidence="1 7">Belongs to the MurCDEF family. MurE subfamily.</text>
</comment>
<dbReference type="Gene3D" id="3.90.190.20">
    <property type="entry name" value="Mur ligase, C-terminal domain"/>
    <property type="match status" value="1"/>
</dbReference>
<accession>A0A0B3WJX1</accession>
<dbReference type="EC" id="6.3.2.-" evidence="7"/>
<dbReference type="EMBL" id="JAAGKH010000004">
    <property type="protein sequence ID" value="NDR88322.1"/>
    <property type="molecule type" value="Genomic_DNA"/>
</dbReference>
<keyword evidence="7" id="KW-0067">ATP-binding</keyword>
<dbReference type="HAMAP" id="MF_00208">
    <property type="entry name" value="MurE"/>
    <property type="match status" value="1"/>
</dbReference>